<reference evidence="5 6" key="2">
    <citation type="journal article" date="2019" name="Nat. Med.">
        <title>A library of human gut bacterial isolates paired with longitudinal multiomics data enables mechanistic microbiome research.</title>
        <authorList>
            <person name="Poyet M."/>
            <person name="Groussin M."/>
            <person name="Gibbons S.M."/>
            <person name="Avila-Pacheco J."/>
            <person name="Jiang X."/>
            <person name="Kearney S.M."/>
            <person name="Perrotta A.R."/>
            <person name="Berdy B."/>
            <person name="Zhao S."/>
            <person name="Lieberman T.D."/>
            <person name="Swanson P.K."/>
            <person name="Smith M."/>
            <person name="Roesemann S."/>
            <person name="Alexander J.E."/>
            <person name="Rich S.A."/>
            <person name="Livny J."/>
            <person name="Vlamakis H."/>
            <person name="Clish C."/>
            <person name="Bullock K."/>
            <person name="Deik A."/>
            <person name="Scott J."/>
            <person name="Pierce K.A."/>
            <person name="Xavier R.J."/>
            <person name="Alm E.J."/>
        </authorList>
    </citation>
    <scope>NUCLEOTIDE SEQUENCE [LARGE SCALE GENOMIC DNA]</scope>
    <source>
        <strain evidence="3 6">BIOML-A10</strain>
        <strain evidence="2 5">BIOML-A11</strain>
    </source>
</reference>
<organism evidence="1 4">
    <name type="scientific">Parabacteroides distasonis</name>
    <dbReference type="NCBI Taxonomy" id="823"/>
    <lineage>
        <taxon>Bacteria</taxon>
        <taxon>Pseudomonadati</taxon>
        <taxon>Bacteroidota</taxon>
        <taxon>Bacteroidia</taxon>
        <taxon>Bacteroidales</taxon>
        <taxon>Tannerellaceae</taxon>
        <taxon>Parabacteroides</taxon>
    </lineage>
</organism>
<dbReference type="Proteomes" id="UP000471216">
    <property type="component" value="Unassembled WGS sequence"/>
</dbReference>
<gene>
    <name evidence="1" type="ORF">ERS852560_02475</name>
    <name evidence="3" type="ORF">GKD54_11190</name>
    <name evidence="2" type="ORF">GKD58_12445</name>
</gene>
<dbReference type="Proteomes" id="UP000450599">
    <property type="component" value="Unassembled WGS sequence"/>
</dbReference>
<evidence type="ECO:0000313" key="3">
    <source>
        <dbReference type="EMBL" id="MRZ06780.1"/>
    </source>
</evidence>
<evidence type="ECO:0000313" key="6">
    <source>
        <dbReference type="Proteomes" id="UP000471216"/>
    </source>
</evidence>
<evidence type="ECO:0000313" key="2">
    <source>
        <dbReference type="EMBL" id="MRY85052.1"/>
    </source>
</evidence>
<proteinExistence type="predicted"/>
<dbReference type="AlphaFoldDB" id="A0A174W043"/>
<evidence type="ECO:0000313" key="1">
    <source>
        <dbReference type="EMBL" id="CUQ37560.1"/>
    </source>
</evidence>
<protein>
    <submittedName>
        <fullName evidence="1">Uncharacterized protein</fullName>
    </submittedName>
</protein>
<dbReference type="EMBL" id="WKMW01000011">
    <property type="protein sequence ID" value="MRY85052.1"/>
    <property type="molecule type" value="Genomic_DNA"/>
</dbReference>
<dbReference type="EMBL" id="CZBM01000010">
    <property type="protein sequence ID" value="CUQ37560.1"/>
    <property type="molecule type" value="Genomic_DNA"/>
</dbReference>
<evidence type="ECO:0000313" key="5">
    <source>
        <dbReference type="Proteomes" id="UP000450599"/>
    </source>
</evidence>
<dbReference type="Proteomes" id="UP000095332">
    <property type="component" value="Unassembled WGS sequence"/>
</dbReference>
<evidence type="ECO:0000313" key="4">
    <source>
        <dbReference type="Proteomes" id="UP000095332"/>
    </source>
</evidence>
<sequence length="93" mass="10689">MKIVSVLRFDKEDKIYRVYNPSKNALCMEQLPRIGEKLVFDIEGVLHIAEVIDVHYSISDGNVDIIIGKERLYTDYKTELDALGTLAFKTQLK</sequence>
<reference evidence="1 4" key="1">
    <citation type="submission" date="2015-09" db="EMBL/GenBank/DDBJ databases">
        <authorList>
            <consortium name="Pathogen Informatics"/>
        </authorList>
    </citation>
    <scope>NUCLEOTIDE SEQUENCE [LARGE SCALE GENOMIC DNA]</scope>
    <source>
        <strain evidence="1 4">2789STDY5834948</strain>
    </source>
</reference>
<name>A0A174W043_PARDI</name>
<dbReference type="EMBL" id="WKMX01000010">
    <property type="protein sequence ID" value="MRZ06780.1"/>
    <property type="molecule type" value="Genomic_DNA"/>
</dbReference>
<accession>A0A174W043</accession>
<dbReference type="RefSeq" id="WP_057328710.1">
    <property type="nucleotide sequence ID" value="NZ_CZBM01000010.1"/>
</dbReference>